<dbReference type="Pfam" id="PF00772">
    <property type="entry name" value="DnaB"/>
    <property type="match status" value="2"/>
</dbReference>
<evidence type="ECO:0000313" key="6">
    <source>
        <dbReference type="Proteomes" id="UP000198415"/>
    </source>
</evidence>
<dbReference type="GO" id="GO:0006260">
    <property type="term" value="P:DNA replication"/>
    <property type="evidence" value="ECO:0007669"/>
    <property type="project" value="UniProtKB-KW"/>
</dbReference>
<evidence type="ECO:0000256" key="1">
    <source>
        <dbReference type="ARBA" id="ARBA00022705"/>
    </source>
</evidence>
<evidence type="ECO:0000256" key="2">
    <source>
        <dbReference type="ARBA" id="ARBA00023125"/>
    </source>
</evidence>
<evidence type="ECO:0000256" key="3">
    <source>
        <dbReference type="SAM" id="MobiDB-lite"/>
    </source>
</evidence>
<dbReference type="Gene3D" id="1.10.860.10">
    <property type="entry name" value="DNAb Helicase, Chain A"/>
    <property type="match status" value="2"/>
</dbReference>
<protein>
    <submittedName>
        <fullName evidence="5">DnaB-like helicase N terminal domain-containing protein</fullName>
    </submittedName>
</protein>
<feature type="domain" description="DNA helicase DnaB-like N-terminal" evidence="4">
    <location>
        <begin position="174"/>
        <end position="239"/>
    </location>
</feature>
<keyword evidence="6" id="KW-1185">Reference proteome</keyword>
<organism evidence="5 6">
    <name type="scientific">Actinoplanes regularis</name>
    <dbReference type="NCBI Taxonomy" id="52697"/>
    <lineage>
        <taxon>Bacteria</taxon>
        <taxon>Bacillati</taxon>
        <taxon>Actinomycetota</taxon>
        <taxon>Actinomycetes</taxon>
        <taxon>Micromonosporales</taxon>
        <taxon>Micromonosporaceae</taxon>
        <taxon>Actinoplanes</taxon>
    </lineage>
</organism>
<keyword evidence="5" id="KW-0347">Helicase</keyword>
<keyword evidence="1" id="KW-0235">DNA replication</keyword>
<dbReference type="SUPFAM" id="SSF48024">
    <property type="entry name" value="N-terminal domain of DnaB helicase"/>
    <property type="match status" value="2"/>
</dbReference>
<dbReference type="AlphaFoldDB" id="A0A238XH43"/>
<dbReference type="PANTHER" id="PTHR30153">
    <property type="entry name" value="REPLICATIVE DNA HELICASE DNAB"/>
    <property type="match status" value="1"/>
</dbReference>
<name>A0A238XH43_9ACTN</name>
<gene>
    <name evidence="5" type="ORF">SAMN06264365_103460</name>
</gene>
<dbReference type="InterPro" id="IPR016136">
    <property type="entry name" value="DNA_helicase_N/primase_C"/>
</dbReference>
<dbReference type="OrthoDB" id="2970604at2"/>
<evidence type="ECO:0000313" key="5">
    <source>
        <dbReference type="EMBL" id="SNR58326.1"/>
    </source>
</evidence>
<dbReference type="Proteomes" id="UP000198415">
    <property type="component" value="Unassembled WGS sequence"/>
</dbReference>
<dbReference type="PANTHER" id="PTHR30153:SF2">
    <property type="entry name" value="REPLICATIVE DNA HELICASE"/>
    <property type="match status" value="1"/>
</dbReference>
<proteinExistence type="predicted"/>
<sequence>MSELIIRAEQGVLAAMLTRTRADLITNNLSTDDFAHPAHQAIYGALRDLEFVEHDSVSERAETVAAIVERPDVDAAWLAQLAEQTPHEDLVVQYARIVVQASFDREVAEFADPYREAAAAATDDASREPFLRLAAALDAQAEVFTPASTIATDADIRLTADLSVQVGEQIRVQLPAEDQVIADIVQHPEQGAIVAPWLDSDVFTSDQRRMTFEIAVSLSYDGDAYDTVTLAWQVQRLRDIRVYDEPQQEVEAPGESDYAYLRRLNAVAVTAGTAVVVGRQLLTDHVQAHLAVTVSATTAEHTTQVTLAAQTHQQVSPMQPPITQAPAADTIRPIEL</sequence>
<dbReference type="GO" id="GO:0003677">
    <property type="term" value="F:DNA binding"/>
    <property type="evidence" value="ECO:0007669"/>
    <property type="project" value="UniProtKB-KW"/>
</dbReference>
<dbReference type="GO" id="GO:0005524">
    <property type="term" value="F:ATP binding"/>
    <property type="evidence" value="ECO:0007669"/>
    <property type="project" value="InterPro"/>
</dbReference>
<feature type="domain" description="DNA helicase DnaB-like N-terminal" evidence="4">
    <location>
        <begin position="6"/>
        <end position="99"/>
    </location>
</feature>
<keyword evidence="5" id="KW-0547">Nucleotide-binding</keyword>
<dbReference type="InterPro" id="IPR007693">
    <property type="entry name" value="DNA_helicase_DnaB-like_N"/>
</dbReference>
<accession>A0A238XH43</accession>
<dbReference type="GO" id="GO:0003678">
    <property type="term" value="F:DNA helicase activity"/>
    <property type="evidence" value="ECO:0007669"/>
    <property type="project" value="InterPro"/>
</dbReference>
<keyword evidence="5" id="KW-0378">Hydrolase</keyword>
<dbReference type="RefSeq" id="WP_089293062.1">
    <property type="nucleotide sequence ID" value="NZ_BOMU01000041.1"/>
</dbReference>
<feature type="region of interest" description="Disordered" evidence="3">
    <location>
        <begin position="312"/>
        <end position="336"/>
    </location>
</feature>
<dbReference type="InterPro" id="IPR036185">
    <property type="entry name" value="DNA_heli_DnaB-like_N_sf"/>
</dbReference>
<dbReference type="GO" id="GO:0005829">
    <property type="term" value="C:cytosol"/>
    <property type="evidence" value="ECO:0007669"/>
    <property type="project" value="TreeGrafter"/>
</dbReference>
<dbReference type="EMBL" id="FZNR01000003">
    <property type="protein sequence ID" value="SNR58326.1"/>
    <property type="molecule type" value="Genomic_DNA"/>
</dbReference>
<keyword evidence="5" id="KW-0067">ATP-binding</keyword>
<evidence type="ECO:0000259" key="4">
    <source>
        <dbReference type="Pfam" id="PF00772"/>
    </source>
</evidence>
<keyword evidence="2" id="KW-0238">DNA-binding</keyword>
<reference evidence="5 6" key="1">
    <citation type="submission" date="2017-06" db="EMBL/GenBank/DDBJ databases">
        <authorList>
            <person name="Kim H.J."/>
            <person name="Triplett B.A."/>
        </authorList>
    </citation>
    <scope>NUCLEOTIDE SEQUENCE [LARGE SCALE GENOMIC DNA]</scope>
    <source>
        <strain evidence="5 6">DSM 43151</strain>
    </source>
</reference>